<dbReference type="PANTHER" id="PTHR11505">
    <property type="entry name" value="L1 TRANSPOSABLE ELEMENT-RELATED"/>
    <property type="match status" value="1"/>
</dbReference>
<dbReference type="STRING" id="80966.ENSAPOP00000015467"/>
<dbReference type="InParanoid" id="A0A3Q1FHV7"/>
<dbReference type="InterPro" id="IPR042566">
    <property type="entry name" value="L1_C"/>
</dbReference>
<accession>A0A3Q1FHV7</accession>
<name>A0A3Q1FHV7_9TELE</name>
<dbReference type="AlphaFoldDB" id="A0A3Q1FHV7"/>
<dbReference type="InterPro" id="IPR004244">
    <property type="entry name" value="Transposase_22"/>
</dbReference>
<feature type="compositionally biased region" description="Polar residues" evidence="2">
    <location>
        <begin position="7"/>
        <end position="22"/>
    </location>
</feature>
<evidence type="ECO:0008006" key="5">
    <source>
        <dbReference type="Google" id="ProtNLM"/>
    </source>
</evidence>
<evidence type="ECO:0000313" key="3">
    <source>
        <dbReference type="Ensembl" id="ENSAPOP00000015467.1"/>
    </source>
</evidence>
<dbReference type="Proteomes" id="UP000257200">
    <property type="component" value="Unplaced"/>
</dbReference>
<keyword evidence="1" id="KW-0175">Coiled coil</keyword>
<sequence>MPLKISKTGSMSDSEAKATSKSTLDASMLAAFRDIVQEVIQQENNGLREEIKRAISPIKGALDECHDKLHEHEEGLNNLDERTVTVEKQYENLSRDYRKLQEKIDDPSGVPEGLEKGNPTQFIAGLLHDVLWGRSGLEEAPILDRAHRATAQTPREGDRPRLFIVRVHYFQEKERIQHLTRQKGRLEFQGKQILIFPDYSADLTKRRAVFNEVKELLRKQDGIRYGLLYPARLRISFDGQVKVFENPQTTKD</sequence>
<reference evidence="3" key="2">
    <citation type="submission" date="2025-09" db="UniProtKB">
        <authorList>
            <consortium name="Ensembl"/>
        </authorList>
    </citation>
    <scope>IDENTIFICATION</scope>
</reference>
<organism evidence="3 4">
    <name type="scientific">Acanthochromis polyacanthus</name>
    <name type="common">spiny chromis</name>
    <dbReference type="NCBI Taxonomy" id="80966"/>
    <lineage>
        <taxon>Eukaryota</taxon>
        <taxon>Metazoa</taxon>
        <taxon>Chordata</taxon>
        <taxon>Craniata</taxon>
        <taxon>Vertebrata</taxon>
        <taxon>Euteleostomi</taxon>
        <taxon>Actinopterygii</taxon>
        <taxon>Neopterygii</taxon>
        <taxon>Teleostei</taxon>
        <taxon>Neoteleostei</taxon>
        <taxon>Acanthomorphata</taxon>
        <taxon>Ovalentaria</taxon>
        <taxon>Pomacentridae</taxon>
        <taxon>Acanthochromis</taxon>
    </lineage>
</organism>
<feature type="region of interest" description="Disordered" evidence="2">
    <location>
        <begin position="1"/>
        <end position="22"/>
    </location>
</feature>
<feature type="coiled-coil region" evidence="1">
    <location>
        <begin position="62"/>
        <end position="103"/>
    </location>
</feature>
<reference evidence="3" key="1">
    <citation type="submission" date="2025-08" db="UniProtKB">
        <authorList>
            <consortium name="Ensembl"/>
        </authorList>
    </citation>
    <scope>IDENTIFICATION</scope>
</reference>
<evidence type="ECO:0000256" key="2">
    <source>
        <dbReference type="SAM" id="MobiDB-lite"/>
    </source>
</evidence>
<proteinExistence type="predicted"/>
<dbReference type="GeneTree" id="ENSGT00940000177143"/>
<keyword evidence="4" id="KW-1185">Reference proteome</keyword>
<dbReference type="Gene3D" id="3.30.250.20">
    <property type="entry name" value="L1 transposable element, C-terminal domain"/>
    <property type="match status" value="1"/>
</dbReference>
<evidence type="ECO:0000313" key="4">
    <source>
        <dbReference type="Proteomes" id="UP000257200"/>
    </source>
</evidence>
<protein>
    <recommendedName>
        <fullName evidence="5">L1 transposable element RRM domain-containing protein</fullName>
    </recommendedName>
</protein>
<dbReference type="Ensembl" id="ENSAPOT00000024175.1">
    <property type="protein sequence ID" value="ENSAPOP00000015467.1"/>
    <property type="gene ID" value="ENSAPOG00000018437.1"/>
</dbReference>
<evidence type="ECO:0000256" key="1">
    <source>
        <dbReference type="SAM" id="Coils"/>
    </source>
</evidence>